<dbReference type="Proteomes" id="UP000240883">
    <property type="component" value="Unassembled WGS sequence"/>
</dbReference>
<evidence type="ECO:0000256" key="12">
    <source>
        <dbReference type="ARBA" id="ARBA00023136"/>
    </source>
</evidence>
<dbReference type="PROSITE" id="PS50222">
    <property type="entry name" value="EF_HAND_2"/>
    <property type="match status" value="1"/>
</dbReference>
<dbReference type="Pfam" id="PF00520">
    <property type="entry name" value="Ion_trans"/>
    <property type="match status" value="4"/>
</dbReference>
<feature type="transmembrane region" description="Helical" evidence="19">
    <location>
        <begin position="1211"/>
        <end position="1232"/>
    </location>
</feature>
<evidence type="ECO:0000256" key="13">
    <source>
        <dbReference type="ARBA" id="ARBA00023180"/>
    </source>
</evidence>
<feature type="transmembrane region" description="Helical" evidence="19">
    <location>
        <begin position="982"/>
        <end position="1006"/>
    </location>
</feature>
<dbReference type="Gene3D" id="1.20.120.350">
    <property type="entry name" value="Voltage-gated potassium channels. Chain C"/>
    <property type="match status" value="4"/>
</dbReference>
<feature type="transmembrane region" description="Helical" evidence="19">
    <location>
        <begin position="1289"/>
        <end position="1309"/>
    </location>
</feature>
<keyword evidence="4" id="KW-0597">Phosphoprotein</keyword>
<feature type="compositionally biased region" description="Low complexity" evidence="18">
    <location>
        <begin position="99"/>
        <end position="110"/>
    </location>
</feature>
<feature type="compositionally biased region" description="Low complexity" evidence="18">
    <location>
        <begin position="2078"/>
        <end position="2092"/>
    </location>
</feature>
<comment type="function">
    <text evidence="15">Voltage-gated, high-affinity calcium channel that functions together with MID1 to mediate calcium entry into cells. Required during conditions of environmental stress.</text>
</comment>
<evidence type="ECO:0000256" key="10">
    <source>
        <dbReference type="ARBA" id="ARBA00022989"/>
    </source>
</evidence>
<feature type="transmembrane region" description="Helical" evidence="19">
    <location>
        <begin position="1347"/>
        <end position="1368"/>
    </location>
</feature>
<keyword evidence="2" id="KW-0813">Transport</keyword>
<evidence type="ECO:0000256" key="3">
    <source>
        <dbReference type="ARBA" id="ARBA00022475"/>
    </source>
</evidence>
<feature type="transmembrane region" description="Helical" evidence="19">
    <location>
        <begin position="1546"/>
        <end position="1566"/>
    </location>
</feature>
<feature type="region of interest" description="Disordered" evidence="18">
    <location>
        <begin position="288"/>
        <end position="326"/>
    </location>
</feature>
<dbReference type="FunFam" id="1.20.120.350:FF:000079">
    <property type="entry name" value="Calcium channel subunit Cch1"/>
    <property type="match status" value="1"/>
</dbReference>
<evidence type="ECO:0000256" key="7">
    <source>
        <dbReference type="ARBA" id="ARBA00022692"/>
    </source>
</evidence>
<keyword evidence="12 19" id="KW-0472">Membrane</keyword>
<feature type="transmembrane region" description="Helical" evidence="19">
    <location>
        <begin position="1764"/>
        <end position="1783"/>
    </location>
</feature>
<feature type="compositionally biased region" description="Basic and acidic residues" evidence="18">
    <location>
        <begin position="1087"/>
        <end position="1096"/>
    </location>
</feature>
<dbReference type="PANTHER" id="PTHR45628">
    <property type="entry name" value="VOLTAGE-DEPENDENT CALCIUM CHANNEL TYPE A SUBUNIT ALPHA-1"/>
    <property type="match status" value="1"/>
</dbReference>
<dbReference type="STRING" id="1448308.A0A2T2P6B1"/>
<evidence type="ECO:0000256" key="2">
    <source>
        <dbReference type="ARBA" id="ARBA00022448"/>
    </source>
</evidence>
<keyword evidence="3" id="KW-1003">Cell membrane</keyword>
<dbReference type="FunFam" id="1.10.287.70:FF:000118">
    <property type="entry name" value="Calcium channel subunit Cch1"/>
    <property type="match status" value="1"/>
</dbReference>
<feature type="transmembrane region" description="Helical" evidence="19">
    <location>
        <begin position="368"/>
        <end position="391"/>
    </location>
</feature>
<evidence type="ECO:0000256" key="6">
    <source>
        <dbReference type="ARBA" id="ARBA00022673"/>
    </source>
</evidence>
<evidence type="ECO:0000256" key="15">
    <source>
        <dbReference type="ARBA" id="ARBA00057587"/>
    </source>
</evidence>
<feature type="compositionally biased region" description="Low complexity" evidence="18">
    <location>
        <begin position="139"/>
        <end position="154"/>
    </location>
</feature>
<comment type="subcellular location">
    <subcellularLocation>
        <location evidence="1">Cell membrane</location>
        <topology evidence="1">Multi-pass membrane protein</topology>
    </subcellularLocation>
</comment>
<name>A0A2T2P6B1_CORCC</name>
<evidence type="ECO:0000256" key="1">
    <source>
        <dbReference type="ARBA" id="ARBA00004651"/>
    </source>
</evidence>
<keyword evidence="7 19" id="KW-0812">Transmembrane</keyword>
<evidence type="ECO:0000256" key="14">
    <source>
        <dbReference type="ARBA" id="ARBA00023303"/>
    </source>
</evidence>
<dbReference type="Gene3D" id="1.10.287.70">
    <property type="match status" value="4"/>
</dbReference>
<evidence type="ECO:0000256" key="18">
    <source>
        <dbReference type="SAM" id="MobiDB-lite"/>
    </source>
</evidence>
<feature type="transmembrane region" description="Helical" evidence="19">
    <location>
        <begin position="785"/>
        <end position="804"/>
    </location>
</feature>
<feature type="transmembrane region" description="Helical" evidence="19">
    <location>
        <begin position="909"/>
        <end position="930"/>
    </location>
</feature>
<keyword evidence="13" id="KW-0325">Glycoprotein</keyword>
<evidence type="ECO:0000256" key="4">
    <source>
        <dbReference type="ARBA" id="ARBA00022553"/>
    </source>
</evidence>
<feature type="transmembrane region" description="Helical" evidence="19">
    <location>
        <begin position="1252"/>
        <end position="1274"/>
    </location>
</feature>
<feature type="transmembrane region" description="Helical" evidence="19">
    <location>
        <begin position="1464"/>
        <end position="1486"/>
    </location>
</feature>
<feature type="compositionally biased region" description="Basic and acidic residues" evidence="18">
    <location>
        <begin position="21"/>
        <end position="30"/>
    </location>
</feature>
<feature type="compositionally biased region" description="Low complexity" evidence="18">
    <location>
        <begin position="36"/>
        <end position="47"/>
    </location>
</feature>
<keyword evidence="11" id="KW-0406">Ion transport</keyword>
<dbReference type="GO" id="GO:0098703">
    <property type="term" value="P:calcium ion import across plasma membrane"/>
    <property type="evidence" value="ECO:0007669"/>
    <property type="project" value="TreeGrafter"/>
</dbReference>
<keyword evidence="8" id="KW-0106">Calcium</keyword>
<dbReference type="SUPFAM" id="SSF81324">
    <property type="entry name" value="Voltage-gated potassium channels"/>
    <property type="match status" value="4"/>
</dbReference>
<feature type="region of interest" description="Disordered" evidence="18">
    <location>
        <begin position="1"/>
        <end position="57"/>
    </location>
</feature>
<feature type="transmembrane region" description="Helical" evidence="19">
    <location>
        <begin position="1608"/>
        <end position="1628"/>
    </location>
</feature>
<feature type="region of interest" description="Disordered" evidence="18">
    <location>
        <begin position="69"/>
        <end position="117"/>
    </location>
</feature>
<dbReference type="Gene3D" id="1.10.238.10">
    <property type="entry name" value="EF-hand"/>
    <property type="match status" value="1"/>
</dbReference>
<feature type="transmembrane region" description="Helical" evidence="19">
    <location>
        <begin position="715"/>
        <end position="745"/>
    </location>
</feature>
<accession>A0A2T2P6B1</accession>
<feature type="transmembrane region" description="Helical" evidence="19">
    <location>
        <begin position="581"/>
        <end position="604"/>
    </location>
</feature>
<evidence type="ECO:0000256" key="19">
    <source>
        <dbReference type="SAM" id="Phobius"/>
    </source>
</evidence>
<dbReference type="SUPFAM" id="SSF47473">
    <property type="entry name" value="EF-hand"/>
    <property type="match status" value="1"/>
</dbReference>
<feature type="region of interest" description="Disordered" evidence="18">
    <location>
        <begin position="138"/>
        <end position="160"/>
    </location>
</feature>
<dbReference type="EMBL" id="KZ678129">
    <property type="protein sequence ID" value="PSN73222.1"/>
    <property type="molecule type" value="Genomic_DNA"/>
</dbReference>
<evidence type="ECO:0000313" key="21">
    <source>
        <dbReference type="EMBL" id="PSN73222.1"/>
    </source>
</evidence>
<evidence type="ECO:0000313" key="22">
    <source>
        <dbReference type="Proteomes" id="UP000240883"/>
    </source>
</evidence>
<organism evidence="21 22">
    <name type="scientific">Corynespora cassiicola Philippines</name>
    <dbReference type="NCBI Taxonomy" id="1448308"/>
    <lineage>
        <taxon>Eukaryota</taxon>
        <taxon>Fungi</taxon>
        <taxon>Dikarya</taxon>
        <taxon>Ascomycota</taxon>
        <taxon>Pezizomycotina</taxon>
        <taxon>Dothideomycetes</taxon>
        <taxon>Pleosporomycetidae</taxon>
        <taxon>Pleosporales</taxon>
        <taxon>Corynesporascaceae</taxon>
        <taxon>Corynespora</taxon>
    </lineage>
</organism>
<evidence type="ECO:0000256" key="17">
    <source>
        <dbReference type="ARBA" id="ARBA00067459"/>
    </source>
</evidence>
<feature type="domain" description="EF-hand" evidence="20">
    <location>
        <begin position="1802"/>
        <end position="1837"/>
    </location>
</feature>
<dbReference type="InterPro" id="IPR005821">
    <property type="entry name" value="Ion_trans_dom"/>
</dbReference>
<evidence type="ECO:0000256" key="5">
    <source>
        <dbReference type="ARBA" id="ARBA00022568"/>
    </source>
</evidence>
<keyword evidence="14" id="KW-0407">Ion channel</keyword>
<feature type="compositionally biased region" description="Polar residues" evidence="18">
    <location>
        <begin position="2062"/>
        <end position="2077"/>
    </location>
</feature>
<feature type="transmembrane region" description="Helical" evidence="19">
    <location>
        <begin position="1578"/>
        <end position="1596"/>
    </location>
</feature>
<dbReference type="InterPro" id="IPR002048">
    <property type="entry name" value="EF_hand_dom"/>
</dbReference>
<evidence type="ECO:0000256" key="11">
    <source>
        <dbReference type="ARBA" id="ARBA00023065"/>
    </source>
</evidence>
<comment type="similarity">
    <text evidence="16">Belongs to the calcium channel alpha-1 subunit (TC 1.A.1.11) family.</text>
</comment>
<feature type="region of interest" description="Disordered" evidence="18">
    <location>
        <begin position="1082"/>
        <end position="1105"/>
    </location>
</feature>
<feature type="transmembrane region" description="Helical" evidence="19">
    <location>
        <begin position="1634"/>
        <end position="1652"/>
    </location>
</feature>
<protein>
    <recommendedName>
        <fullName evidence="17">Calcium-channel protein CCH1</fullName>
    </recommendedName>
</protein>
<feature type="transmembrane region" description="Helical" evidence="19">
    <location>
        <begin position="816"/>
        <end position="835"/>
    </location>
</feature>
<evidence type="ECO:0000259" key="20">
    <source>
        <dbReference type="PROSITE" id="PS50222"/>
    </source>
</evidence>
<sequence length="2162" mass="244276">MSSPDPNHGRHHPSQSIPLRDLNRPPDGHHHQYGYAEPAAQHPQPHQQQHRRTLSDRGRNLLRQSQSIATGQHWNPQYAPISEASPSPTRGASRPHINTTVAGRGGTAATEDGGYSPLEDAGAFQAAIGFSGLGFQGETSPPMATSTSMSSQTSYHHHYPSDPYAPRGVSEDHSYFPAQYDDTARLTDERNLQPISGTPITPTRPDRSSFQSVQFLTPDAHSAAARPVDDIGNVEAATAGLRTSTGRKRSLSPGGLSPLHRAGTIVRNMSQRVVNLSNEPEVAEATMRRKSSLRNARLNGPPSFPTLPEYANDGGPMSAPASPLEKPPSPIYPRQPIATWNRPPNPLRGRSLGIFSADNKIRMALCDFLVLPFIEPTLLILIVVQTILLAVEASKSVFEVGRTTAWGKSPYDWALLGLFIVYTIEVLIRIIVSGLIINPREYSTINRQIGFREAVMSKFWQLFGTVQRQNSQRQGTFNTEPQQPSVLRSFTTVQMNPAAGIGDPKEQQRVRLAHRAYLRHSFNRTDFVAVISFWISFFIAIFGVEARKHIFIFKMLSCLRIIRLLNLTSGTSVILRSLKKAAPLLVHVAFLISFFWLLFAIVGVQSFKSSFRRHCVWQDPTGQEDYINEDQLCGGQIQFLNGRNVSMPYLLADGSSAGTRKGFMCPLGSFCREGENPHNDTQSFDTILNSLELVFVIMSSNTHTDLLYMVADSDYLIGALFFAAGILILSLWLISLLIAVITSSFQIIREESKKSAFTGIEITEETEKLPDQRVSTLKRWYDKTAPAWILIIAYGLVVQCFRSATMSDSRARFIEINETIVTLVLLFEIIIRFIIDWRHFFKNPRNITDLLIAIITSVIQLPVVKASHGGRAYDWLTFFQIVRIYRVVLSVPMTRDLIMIVLGNVSGLLNLILFVFLLTFLASIFASQLFRGELPESEDGEAVQMSFFTIYNSFLGMYQILSSEGWTDTLYNVTSYQKEFKTSWIGASFVIIWFIFANFIVLNMFIAVIQENFDVSEDEKRLQQVKAFLQKKEQGLNSANGNLSLSSIFKIGQASRKDPLDYGHAAAEMLLKDAVVRDFLDEADEDGSPHPDDPHPGIKPQPTIYGTGPLETLWQRIVRRISNREPNPFYAPLDFGRAYEDLDPRRMAKEVVSATEKRKRAQREYLRKHPNYNVSLFIFGPRNPIRRLCQRIVGPGRGNDRMEGLAPSVPVWYAFSAFIYAAIIAMVLLACVTTPLYQRDYFTRNEFSVKNWFVFTDMGFAVLFTIEALIKVIADGFFWTPNAYFRGSWGFIDGLVLVTLWVNVVTSLLNEGQISRTVGAFKALRALRLLNISDSARDHFHSVIVRGIWKLVSAAFVSLSLLIPFAIYGLNLFVGRFQSCNDGDSNIFDLHDCVGEYASEPFNWGVLAPRKASNPFFSFDNFGDSLFILFQIVSQEGWTDCMWTAQSVTGIFTQPADFASQGNAIFFVIFNLLGAVFVLTLFVSVFMRNYTEQTGVAYLTTDQRSWLELRKLLRQVSPSKRPSSTKRRETWEEWCYRRAVRKSGRWQRFITGLLVLHLILLCLEWYPGYGPWERARDYIFLVFTVVFIANVIIRIIGLSWHRFRKSSWDVFSIFAVSGTFVTSILLLTNFKERVFIQLHKLCLVSIALLLIPRNNQLDQLFKTAAASFTSIANLLATWFVLFLVYAIALTQTFGLTRFGPNETGNINFRNVPKALILLFRMSTGEGWNELMEDFAHIDKPYCTEGEMYFDSDCGSPEWARALFITWNILSMYIFVNLFVSLIYESFSYVYQRSSGLSVISREEIRRFKQAWAEFDPNGTGYISRDVFPRLLGHVDMFKELSGIFEMRVYDGDFTVRRLIEDCSVATKRTSELPVQGHEQTPEIDIAKLNERLRELPVHEIRRRRQRMNTFYEEVLVSSDPDRGIQFTSLLMILAHHKVINDNKSLRLEEFLRRRARLQRVEEAVRRNVVVGFFDTLYWARRFRRVKEQKKSGRMTAVPQFTVPEIYVDDEDITGVHGGGQSAQNSPLFSPVDLHAMDNSDWRTSGSDARSPSPPHGDMTLRSRANSIQQTPVGSPTRASPLSPSKSSPQASPFSPPADGDWQFASALSRPPSPLEAEAGPAGNRSRQGSAVSAADVLEVLDNSAWGESIRRSFTVQRRSGGR</sequence>
<dbReference type="GO" id="GO:0008331">
    <property type="term" value="F:high voltage-gated calcium channel activity"/>
    <property type="evidence" value="ECO:0007669"/>
    <property type="project" value="TreeGrafter"/>
</dbReference>
<keyword evidence="6" id="KW-0107">Calcium channel</keyword>
<dbReference type="InterPro" id="IPR027359">
    <property type="entry name" value="Volt_channel_dom_sf"/>
</dbReference>
<reference evidence="21 22" key="1">
    <citation type="journal article" date="2018" name="Front. Microbiol.">
        <title>Genome-Wide Analysis of Corynespora cassiicola Leaf Fall Disease Putative Effectors.</title>
        <authorList>
            <person name="Lopez D."/>
            <person name="Ribeiro S."/>
            <person name="Label P."/>
            <person name="Fumanal B."/>
            <person name="Venisse J.S."/>
            <person name="Kohler A."/>
            <person name="de Oliveira R.R."/>
            <person name="Labutti K."/>
            <person name="Lipzen A."/>
            <person name="Lail K."/>
            <person name="Bauer D."/>
            <person name="Ohm R.A."/>
            <person name="Barry K.W."/>
            <person name="Spatafora J."/>
            <person name="Grigoriev I.V."/>
            <person name="Martin F.M."/>
            <person name="Pujade-Renaud V."/>
        </authorList>
    </citation>
    <scope>NUCLEOTIDE SEQUENCE [LARGE SCALE GENOMIC DNA]</scope>
    <source>
        <strain evidence="21 22">Philippines</strain>
    </source>
</reference>
<feature type="transmembrane region" description="Helical" evidence="19">
    <location>
        <begin position="527"/>
        <end position="544"/>
    </location>
</feature>
<keyword evidence="10 19" id="KW-1133">Transmembrane helix</keyword>
<proteinExistence type="inferred from homology"/>
<dbReference type="GO" id="GO:0005891">
    <property type="term" value="C:voltage-gated calcium channel complex"/>
    <property type="evidence" value="ECO:0007669"/>
    <property type="project" value="TreeGrafter"/>
</dbReference>
<dbReference type="FunFam" id="1.10.287.70:FF:000093">
    <property type="entry name" value="Calcium channel subunit Cch1"/>
    <property type="match status" value="1"/>
</dbReference>
<dbReference type="FunFam" id="1.20.120.350:FF:000063">
    <property type="entry name" value="Calcium channel subunit Cch1"/>
    <property type="match status" value="1"/>
</dbReference>
<feature type="transmembrane region" description="Helical" evidence="19">
    <location>
        <begin position="411"/>
        <end position="437"/>
    </location>
</feature>
<feature type="region of interest" description="Disordered" evidence="18">
    <location>
        <begin position="240"/>
        <end position="260"/>
    </location>
</feature>
<dbReference type="GO" id="GO:0005509">
    <property type="term" value="F:calcium ion binding"/>
    <property type="evidence" value="ECO:0007669"/>
    <property type="project" value="InterPro"/>
</dbReference>
<dbReference type="PANTHER" id="PTHR45628:SF7">
    <property type="entry name" value="VOLTAGE-DEPENDENT CALCIUM CHANNEL TYPE A SUBUNIT ALPHA-1"/>
    <property type="match status" value="1"/>
</dbReference>
<keyword evidence="9" id="KW-0851">Voltage-gated channel</keyword>
<keyword evidence="22" id="KW-1185">Reference proteome</keyword>
<feature type="transmembrane region" description="Helical" evidence="19">
    <location>
        <begin position="1664"/>
        <end position="1688"/>
    </location>
</feature>
<gene>
    <name evidence="21" type="ORF">BS50DRAFT_616659</name>
</gene>
<evidence type="ECO:0000256" key="16">
    <source>
        <dbReference type="ARBA" id="ARBA00061395"/>
    </source>
</evidence>
<evidence type="ECO:0000256" key="9">
    <source>
        <dbReference type="ARBA" id="ARBA00022882"/>
    </source>
</evidence>
<dbReference type="FunFam" id="1.20.120.350:FF:000098">
    <property type="entry name" value="Calcium channel subunit Cch1"/>
    <property type="match status" value="1"/>
</dbReference>
<dbReference type="InterPro" id="IPR050599">
    <property type="entry name" value="VDCC_alpha-1_subunit"/>
</dbReference>
<dbReference type="InterPro" id="IPR011992">
    <property type="entry name" value="EF-hand-dom_pair"/>
</dbReference>
<feature type="region of interest" description="Disordered" evidence="18">
    <location>
        <begin position="2011"/>
        <end position="2131"/>
    </location>
</feature>
<dbReference type="OrthoDB" id="416585at2759"/>
<keyword evidence="5" id="KW-0109">Calcium transport</keyword>
<evidence type="ECO:0000256" key="8">
    <source>
        <dbReference type="ARBA" id="ARBA00022837"/>
    </source>
</evidence>